<dbReference type="InterPro" id="IPR029044">
    <property type="entry name" value="Nucleotide-diphossugar_trans"/>
</dbReference>
<evidence type="ECO:0000259" key="2">
    <source>
        <dbReference type="Pfam" id="PF00535"/>
    </source>
</evidence>
<dbReference type="Pfam" id="PF00535">
    <property type="entry name" value="Glycos_transf_2"/>
    <property type="match status" value="1"/>
</dbReference>
<dbReference type="PANTHER" id="PTHR43179">
    <property type="entry name" value="RHAMNOSYLTRANSFERASE WBBL"/>
    <property type="match status" value="1"/>
</dbReference>
<evidence type="ECO:0000259" key="3">
    <source>
        <dbReference type="Pfam" id="PF02709"/>
    </source>
</evidence>
<feature type="domain" description="Glycosyltransferase 2-like" evidence="2">
    <location>
        <begin position="36"/>
        <end position="154"/>
    </location>
</feature>
<sequence length="323" mass="35533">MTTIGSWSVLKYPFNAWSGLQQMHEASARGSKGLASVIIACRDELPYLEQTIRFMLTVPSGCPMEIIVVDDGSRDGCADFLRRGGELSRRVHLVEAPGLGPARARNLGAARARGELLVFCDAHIIVPGGWLGDLARPVLAGQAHAVCPALVHTENPHLIIYGGTLSKDLSWVGLTFPPRSLSPVPLAPAGCLAVGREAFLEVGGFEEGLTTWGYDDVEFSLKLWLFGFAVAVMPRVKVVHISRPLKPYQRPGKNLTRNLLLLAALHFSPHRLARVASMAGRYPGFSESWARVSTPGVLKKRDEYFRRRVRDDDWFMHTFGIPV</sequence>
<gene>
    <name evidence="4" type="ORF">D7024_00255</name>
</gene>
<dbReference type="EMBL" id="RBWE01000001">
    <property type="protein sequence ID" value="RKO65551.1"/>
    <property type="molecule type" value="Genomic_DNA"/>
</dbReference>
<protein>
    <submittedName>
        <fullName evidence="4">Glycosyltransferase</fullName>
    </submittedName>
</protein>
<dbReference type="PANTHER" id="PTHR43179:SF7">
    <property type="entry name" value="RHAMNOSYLTRANSFERASE WBBL"/>
    <property type="match status" value="1"/>
</dbReference>
<keyword evidence="5" id="KW-1185">Reference proteome</keyword>
<dbReference type="Pfam" id="PF02709">
    <property type="entry name" value="Glyco_transf_7C"/>
    <property type="match status" value="1"/>
</dbReference>
<evidence type="ECO:0000256" key="1">
    <source>
        <dbReference type="ARBA" id="ARBA00022679"/>
    </source>
</evidence>
<organism evidence="4 5">
    <name type="scientific">Desulfofundulus salinus</name>
    <dbReference type="NCBI Taxonomy" id="2419843"/>
    <lineage>
        <taxon>Bacteria</taxon>
        <taxon>Bacillati</taxon>
        <taxon>Bacillota</taxon>
        <taxon>Clostridia</taxon>
        <taxon>Eubacteriales</taxon>
        <taxon>Peptococcaceae</taxon>
        <taxon>Desulfofundulus</taxon>
    </lineage>
</organism>
<evidence type="ECO:0000313" key="5">
    <source>
        <dbReference type="Proteomes" id="UP000271256"/>
    </source>
</evidence>
<evidence type="ECO:0000313" key="4">
    <source>
        <dbReference type="EMBL" id="RKO65551.1"/>
    </source>
</evidence>
<dbReference type="SUPFAM" id="SSF53448">
    <property type="entry name" value="Nucleotide-diphospho-sugar transferases"/>
    <property type="match status" value="1"/>
</dbReference>
<feature type="domain" description="Galactosyltransferase C-terminal" evidence="3">
    <location>
        <begin position="190"/>
        <end position="235"/>
    </location>
</feature>
<dbReference type="InterPro" id="IPR027791">
    <property type="entry name" value="Galactosyl_T_C"/>
</dbReference>
<dbReference type="InterPro" id="IPR001173">
    <property type="entry name" value="Glyco_trans_2-like"/>
</dbReference>
<dbReference type="Gene3D" id="3.90.550.10">
    <property type="entry name" value="Spore Coat Polysaccharide Biosynthesis Protein SpsA, Chain A"/>
    <property type="match status" value="1"/>
</dbReference>
<keyword evidence="1 4" id="KW-0808">Transferase</keyword>
<dbReference type="AlphaFoldDB" id="A0A494WRW7"/>
<dbReference type="Proteomes" id="UP000271256">
    <property type="component" value="Unassembled WGS sequence"/>
</dbReference>
<comment type="caution">
    <text evidence="4">The sequence shown here is derived from an EMBL/GenBank/DDBJ whole genome shotgun (WGS) entry which is preliminary data.</text>
</comment>
<proteinExistence type="predicted"/>
<name>A0A494WRW7_9FIRM</name>
<reference evidence="4 5" key="1">
    <citation type="submission" date="2018-10" db="EMBL/GenBank/DDBJ databases">
        <authorList>
            <person name="Grouzdev D.S."/>
            <person name="Krutkina M.S."/>
            <person name="Tourova T.P."/>
            <person name="Nazina T.N."/>
        </authorList>
    </citation>
    <scope>NUCLEOTIDE SEQUENCE [LARGE SCALE GENOMIC DNA]</scope>
    <source>
        <strain evidence="4 5">435</strain>
    </source>
</reference>
<dbReference type="GO" id="GO:0016740">
    <property type="term" value="F:transferase activity"/>
    <property type="evidence" value="ECO:0007669"/>
    <property type="project" value="UniProtKB-KW"/>
</dbReference>
<accession>A0A494WRW7</accession>
<dbReference type="OrthoDB" id="396512at2"/>